<dbReference type="Pfam" id="PF00005">
    <property type="entry name" value="ABC_tran"/>
    <property type="match status" value="2"/>
</dbReference>
<feature type="transmembrane region" description="Helical" evidence="11">
    <location>
        <begin position="195"/>
        <end position="220"/>
    </location>
</feature>
<keyword evidence="10 11" id="KW-0472">Membrane</keyword>
<dbReference type="SMART" id="SM00382">
    <property type="entry name" value="AAA"/>
    <property type="match status" value="2"/>
</dbReference>
<dbReference type="NCBIfam" id="NF008453">
    <property type="entry name" value="PRK11308.1"/>
    <property type="match status" value="2"/>
</dbReference>
<gene>
    <name evidence="14" type="ORF">MUN76_11005</name>
</gene>
<feature type="domain" description="ABC transmembrane type-1" evidence="13">
    <location>
        <begin position="74"/>
        <end position="263"/>
    </location>
</feature>
<feature type="domain" description="ABC transporter" evidence="12">
    <location>
        <begin position="322"/>
        <end position="570"/>
    </location>
</feature>
<feature type="domain" description="ABC transporter" evidence="12">
    <location>
        <begin position="631"/>
        <end position="874"/>
    </location>
</feature>
<keyword evidence="8 14" id="KW-0067">ATP-binding</keyword>
<keyword evidence="7" id="KW-0547">Nucleotide-binding</keyword>
<keyword evidence="5" id="KW-1003">Cell membrane</keyword>
<dbReference type="InterPro" id="IPR017871">
    <property type="entry name" value="ABC_transporter-like_CS"/>
</dbReference>
<reference evidence="14 15" key="1">
    <citation type="submission" date="2022-04" db="EMBL/GenBank/DDBJ databases">
        <title>Leucobacter sp. isolated from rhizosphere of onion.</title>
        <authorList>
            <person name="Won M."/>
            <person name="Lee C.-M."/>
            <person name="Woen H.-Y."/>
            <person name="Kwon S.-W."/>
        </authorList>
    </citation>
    <scope>NUCLEOTIDE SEQUENCE [LARGE SCALE GENOMIC DNA]</scope>
    <source>
        <strain evidence="14 15">H25R-14</strain>
    </source>
</reference>
<organism evidence="14 15">
    <name type="scientific">Leucobacter rhizosphaerae</name>
    <dbReference type="NCBI Taxonomy" id="2932245"/>
    <lineage>
        <taxon>Bacteria</taxon>
        <taxon>Bacillati</taxon>
        <taxon>Actinomycetota</taxon>
        <taxon>Actinomycetes</taxon>
        <taxon>Micrococcales</taxon>
        <taxon>Microbacteriaceae</taxon>
        <taxon>Leucobacter</taxon>
    </lineage>
</organism>
<dbReference type="InterPro" id="IPR025966">
    <property type="entry name" value="OppC_N"/>
</dbReference>
<dbReference type="InterPro" id="IPR050388">
    <property type="entry name" value="ABC_Ni/Peptide_Import"/>
</dbReference>
<feature type="transmembrane region" description="Helical" evidence="11">
    <location>
        <begin position="245"/>
        <end position="267"/>
    </location>
</feature>
<dbReference type="InterPro" id="IPR035906">
    <property type="entry name" value="MetI-like_sf"/>
</dbReference>
<keyword evidence="9 11" id="KW-1133">Transmembrane helix</keyword>
<evidence type="ECO:0000259" key="13">
    <source>
        <dbReference type="PROSITE" id="PS50928"/>
    </source>
</evidence>
<dbReference type="PROSITE" id="PS50893">
    <property type="entry name" value="ABC_TRANSPORTER_2"/>
    <property type="match status" value="2"/>
</dbReference>
<dbReference type="Pfam" id="PF12911">
    <property type="entry name" value="OppC_N"/>
    <property type="match status" value="1"/>
</dbReference>
<dbReference type="InterPro" id="IPR003439">
    <property type="entry name" value="ABC_transporter-like_ATP-bd"/>
</dbReference>
<sequence>MSARRTSILQSPMAVISGSIVVLYVLLAIFAPMIWGTAANTPDPVALLQPPSPEHLLGTDSLGRDLLLRTLVATRTSLGMALLATLLGATAGLLLGALPAVLGQRAQRAFSAVINTWLAFPVLLVAMLTVILLGAGPSTSIIALALTMTPSFARLAQTLSSRVGGSEYLAAAKILGVSKQRQFLRYILPNIAEPIIVNVTISIGGGLLALSSLSFLGVGIQPPEYDWGRMLSEGFAQVYSQPSAVVGPGVMVVLAGLSFGMLGEAIASHMRHQGRGRLLSAKKLGPAPRADDTSAATTPAEVAAAVASVAPRTPSVPPLLEVRGLSVSFPGEDGWIRPVRDVSFSIAPGEIVGVVGESGSGKSVTMMSVAQLAPANAAVTATSLRFNGQELSGLDPEAAGRALGTQIGVVFQDSLTALNPALRVGTQLAEVPRVHQHASRADAHRQAVAALDEVRIPDAERRSHQFPHEFSGGMRQRALIAMAQIGNPSLIIADEPTTALDVTVQQRVLALLRQKCEDTGAAAIVVSHDIAVLAELCQRILVMYNGSIVEDVDVRDLPHPERLKHPYSRALVECMPDLTTDRSLPLATIPEDPQYLEEPGEHPVWERKSTRLLSVVEPDPAQSRDAVPADLIVDDLVVTFGSGSRAFNAVDGVSFAVAQGSVMGLVGESGSGKSTVARTIAGLQSANGGRVSLGGDDLLRMSGVDRLARARDVQMIFQDPYSSLNPRMNVRDVLDEVLITHGMTSSRERKEQISELLDLVRLRANTAELYPGQMSGGMRQRVAIARCLATRPKLIVADEITSALDASVQGAVLNLIRDLQRELNLSMLFITHNLAAVRYIADRTAVMQRGRIVEIADPDQLVQDPQHPYTQTLVNAIPRIENAGTDALLRSLRT</sequence>
<dbReference type="PROSITE" id="PS00211">
    <property type="entry name" value="ABC_TRANSPORTER_1"/>
    <property type="match status" value="1"/>
</dbReference>
<name>A0ABY4FTF1_9MICO</name>
<feature type="transmembrane region" description="Helical" evidence="11">
    <location>
        <begin position="114"/>
        <end position="133"/>
    </location>
</feature>
<dbReference type="InterPro" id="IPR013563">
    <property type="entry name" value="Oligopep_ABC_C"/>
</dbReference>
<dbReference type="CDD" id="cd03257">
    <property type="entry name" value="ABC_NikE_OppD_transporters"/>
    <property type="match status" value="2"/>
</dbReference>
<proteinExistence type="inferred from homology"/>
<evidence type="ECO:0000256" key="1">
    <source>
        <dbReference type="ARBA" id="ARBA00004141"/>
    </source>
</evidence>
<dbReference type="PANTHER" id="PTHR43297:SF2">
    <property type="entry name" value="DIPEPTIDE TRANSPORT ATP-BINDING PROTEIN DPPD"/>
    <property type="match status" value="1"/>
</dbReference>
<evidence type="ECO:0000313" key="15">
    <source>
        <dbReference type="Proteomes" id="UP000831775"/>
    </source>
</evidence>
<comment type="similarity">
    <text evidence="3">Belongs to the ABC transporter superfamily.</text>
</comment>
<feature type="transmembrane region" description="Helical" evidence="11">
    <location>
        <begin position="12"/>
        <end position="35"/>
    </location>
</feature>
<evidence type="ECO:0000256" key="9">
    <source>
        <dbReference type="ARBA" id="ARBA00022989"/>
    </source>
</evidence>
<keyword evidence="4 11" id="KW-0813">Transport</keyword>
<comment type="similarity">
    <text evidence="11">Belongs to the binding-protein-dependent transport system permease family.</text>
</comment>
<evidence type="ECO:0000256" key="7">
    <source>
        <dbReference type="ARBA" id="ARBA00022741"/>
    </source>
</evidence>
<evidence type="ECO:0000256" key="4">
    <source>
        <dbReference type="ARBA" id="ARBA00022448"/>
    </source>
</evidence>
<dbReference type="EMBL" id="CP095043">
    <property type="protein sequence ID" value="UOQ59578.1"/>
    <property type="molecule type" value="Genomic_DNA"/>
</dbReference>
<protein>
    <submittedName>
        <fullName evidence="14">Dipeptide ABC transporter ATP-binding protein</fullName>
    </submittedName>
</protein>
<dbReference type="Pfam" id="PF08352">
    <property type="entry name" value="oligo_HPY"/>
    <property type="match status" value="2"/>
</dbReference>
<dbReference type="InterPro" id="IPR000515">
    <property type="entry name" value="MetI-like"/>
</dbReference>
<dbReference type="RefSeq" id="WP_244684645.1">
    <property type="nucleotide sequence ID" value="NZ_CP095043.1"/>
</dbReference>
<evidence type="ECO:0000259" key="12">
    <source>
        <dbReference type="PROSITE" id="PS50893"/>
    </source>
</evidence>
<dbReference type="Gene3D" id="3.40.50.300">
    <property type="entry name" value="P-loop containing nucleotide triphosphate hydrolases"/>
    <property type="match status" value="2"/>
</dbReference>
<evidence type="ECO:0000256" key="10">
    <source>
        <dbReference type="ARBA" id="ARBA00023136"/>
    </source>
</evidence>
<dbReference type="InterPro" id="IPR027417">
    <property type="entry name" value="P-loop_NTPase"/>
</dbReference>
<dbReference type="SUPFAM" id="SSF52540">
    <property type="entry name" value="P-loop containing nucleoside triphosphate hydrolases"/>
    <property type="match status" value="2"/>
</dbReference>
<evidence type="ECO:0000313" key="14">
    <source>
        <dbReference type="EMBL" id="UOQ59578.1"/>
    </source>
</evidence>
<dbReference type="Gene3D" id="1.10.3720.10">
    <property type="entry name" value="MetI-like"/>
    <property type="match status" value="1"/>
</dbReference>
<evidence type="ECO:0000256" key="2">
    <source>
        <dbReference type="ARBA" id="ARBA00004202"/>
    </source>
</evidence>
<dbReference type="Proteomes" id="UP000831775">
    <property type="component" value="Chromosome"/>
</dbReference>
<keyword evidence="6 11" id="KW-0812">Transmembrane</keyword>
<comment type="subcellular location">
    <subcellularLocation>
        <location evidence="11">Cell membrane</location>
        <topology evidence="11">Multi-pass membrane protein</topology>
    </subcellularLocation>
    <subcellularLocation>
        <location evidence="2">Cell membrane</location>
        <topology evidence="2">Peripheral membrane protein</topology>
    </subcellularLocation>
    <subcellularLocation>
        <location evidence="1">Membrane</location>
        <topology evidence="1">Multi-pass membrane protein</topology>
    </subcellularLocation>
</comment>
<accession>A0ABY4FTF1</accession>
<evidence type="ECO:0000256" key="5">
    <source>
        <dbReference type="ARBA" id="ARBA00022475"/>
    </source>
</evidence>
<feature type="transmembrane region" description="Helical" evidence="11">
    <location>
        <begin position="78"/>
        <end position="102"/>
    </location>
</feature>
<dbReference type="InterPro" id="IPR003593">
    <property type="entry name" value="AAA+_ATPase"/>
</dbReference>
<evidence type="ECO:0000256" key="11">
    <source>
        <dbReference type="RuleBase" id="RU363032"/>
    </source>
</evidence>
<evidence type="ECO:0000256" key="3">
    <source>
        <dbReference type="ARBA" id="ARBA00005417"/>
    </source>
</evidence>
<dbReference type="CDD" id="cd06261">
    <property type="entry name" value="TM_PBP2"/>
    <property type="match status" value="1"/>
</dbReference>
<dbReference type="GO" id="GO:0005524">
    <property type="term" value="F:ATP binding"/>
    <property type="evidence" value="ECO:0007669"/>
    <property type="project" value="UniProtKB-KW"/>
</dbReference>
<keyword evidence="15" id="KW-1185">Reference proteome</keyword>
<dbReference type="PANTHER" id="PTHR43297">
    <property type="entry name" value="OLIGOPEPTIDE TRANSPORT ATP-BINDING PROTEIN APPD"/>
    <property type="match status" value="1"/>
</dbReference>
<dbReference type="PROSITE" id="PS50928">
    <property type="entry name" value="ABC_TM1"/>
    <property type="match status" value="1"/>
</dbReference>
<evidence type="ECO:0000256" key="8">
    <source>
        <dbReference type="ARBA" id="ARBA00022840"/>
    </source>
</evidence>
<dbReference type="SUPFAM" id="SSF161098">
    <property type="entry name" value="MetI-like"/>
    <property type="match status" value="1"/>
</dbReference>
<dbReference type="Pfam" id="PF00528">
    <property type="entry name" value="BPD_transp_1"/>
    <property type="match status" value="1"/>
</dbReference>
<evidence type="ECO:0000256" key="6">
    <source>
        <dbReference type="ARBA" id="ARBA00022692"/>
    </source>
</evidence>